<feature type="domain" description="DUF6850" evidence="2">
    <location>
        <begin position="54"/>
        <end position="526"/>
    </location>
</feature>
<gene>
    <name evidence="3" type="ORF">ABEG20_12360</name>
</gene>
<accession>A0AAU7K183</accession>
<sequence length="526" mass="60386">MRKLIIISIVILLSTSQLFAQRNDLASSDQSLVSKIYSVDSALLQLYQFSKENPFFIEKMMPNKYNNLTVKYDFDKGHYIPVQDATKINAISLFSEGKTTLEKFHLYGSFNYQRSTEDSTRWAHQSRFSNSSPYYFGSIKNNHYERSVYRINAAVSRPIIGNNLPLTLGLDYRIGNHFSNNDPRGDVKDFQLNINPALGYNITSKLLVGVGYQYGYGREQISVGYKNSSYFENTVNEIFTNYLITGYSSAQILQTKNLLKYDNNQDRQFGKVYANYAISPNDNIMLAFKKGKESQLFKRNFTDNVGFSEFMTYNIEHSSADLIWHKKTAKSEINFAINYNYNADAGYDTELSGINYINDQEYYGLKLFYTLKGENGLINNLNFGVQHFEDIKKDGNYSVDVSYSRINFNAGWGINKLLDKNHSFGAAVSANYSIKTSSNFYAPIENENIFYNYVIYPDYQFNTSNNYAVGFAADYSFPTYKGIQTSIRISGNYIQHTGNYLDLQRTTFNTPGKDRFSSNISLNLYF</sequence>
<dbReference type="RefSeq" id="WP_406823651.1">
    <property type="nucleotide sequence ID" value="NZ_CP157485.1"/>
</dbReference>
<evidence type="ECO:0000256" key="1">
    <source>
        <dbReference type="SAM" id="SignalP"/>
    </source>
</evidence>
<dbReference type="EMBL" id="CP157485">
    <property type="protein sequence ID" value="XBO46079.1"/>
    <property type="molecule type" value="Genomic_DNA"/>
</dbReference>
<proteinExistence type="predicted"/>
<evidence type="ECO:0000259" key="2">
    <source>
        <dbReference type="Pfam" id="PF21012"/>
    </source>
</evidence>
<evidence type="ECO:0000313" key="3">
    <source>
        <dbReference type="EMBL" id="XBO46079.1"/>
    </source>
</evidence>
<organism evidence="3">
    <name type="scientific">Pedobacter sp. KACC 23697</name>
    <dbReference type="NCBI Taxonomy" id="3149230"/>
    <lineage>
        <taxon>Bacteria</taxon>
        <taxon>Pseudomonadati</taxon>
        <taxon>Bacteroidota</taxon>
        <taxon>Sphingobacteriia</taxon>
        <taxon>Sphingobacteriales</taxon>
        <taxon>Sphingobacteriaceae</taxon>
        <taxon>Pedobacter</taxon>
    </lineage>
</organism>
<keyword evidence="1" id="KW-0732">Signal</keyword>
<name>A0AAU7K183_9SPHI</name>
<feature type="chain" id="PRO_5043481804" evidence="1">
    <location>
        <begin position="21"/>
        <end position="526"/>
    </location>
</feature>
<dbReference type="InterPro" id="IPR049236">
    <property type="entry name" value="DUF6850"/>
</dbReference>
<protein>
    <submittedName>
        <fullName evidence="3">DUF6850 family outer membrane beta-barrel protein</fullName>
    </submittedName>
</protein>
<reference evidence="3" key="1">
    <citation type="submission" date="2024-05" db="EMBL/GenBank/DDBJ databases">
        <authorList>
            <person name="Kim S."/>
            <person name="Heo J."/>
            <person name="Choi H."/>
            <person name="Choi Y."/>
            <person name="Kwon S.-W."/>
            <person name="Kim Y."/>
        </authorList>
    </citation>
    <scope>NUCLEOTIDE SEQUENCE</scope>
    <source>
        <strain evidence="3">KACC 23697</strain>
    </source>
</reference>
<dbReference type="AlphaFoldDB" id="A0AAU7K183"/>
<dbReference type="Pfam" id="PF21012">
    <property type="entry name" value="DUF6850"/>
    <property type="match status" value="1"/>
</dbReference>
<feature type="signal peptide" evidence="1">
    <location>
        <begin position="1"/>
        <end position="20"/>
    </location>
</feature>